<proteinExistence type="predicted"/>
<dbReference type="PANTHER" id="PTHR42345:SF2">
    <property type="entry name" value="HELICASE-LIKE PROTEIN"/>
    <property type="match status" value="1"/>
</dbReference>
<feature type="region of interest" description="Disordered" evidence="1">
    <location>
        <begin position="720"/>
        <end position="765"/>
    </location>
</feature>
<feature type="compositionally biased region" description="Basic and acidic residues" evidence="1">
    <location>
        <begin position="28"/>
        <end position="44"/>
    </location>
</feature>
<feature type="region of interest" description="Disordered" evidence="1">
    <location>
        <begin position="1"/>
        <end position="103"/>
    </location>
</feature>
<dbReference type="Proteomes" id="UP000799440">
    <property type="component" value="Unassembled WGS sequence"/>
</dbReference>
<dbReference type="PANTHER" id="PTHR42345">
    <property type="entry name" value="TPR_REGION DOMAIN-CONTAINING PROTEIN"/>
    <property type="match status" value="1"/>
</dbReference>
<dbReference type="AlphaFoldDB" id="A0A6A6V9H8"/>
<name>A0A6A6V9H8_9PLEO</name>
<feature type="region of interest" description="Disordered" evidence="1">
    <location>
        <begin position="802"/>
        <end position="870"/>
    </location>
</feature>
<feature type="compositionally biased region" description="Polar residues" evidence="1">
    <location>
        <begin position="223"/>
        <end position="232"/>
    </location>
</feature>
<organism evidence="2 3">
    <name type="scientific">Sporormia fimetaria CBS 119925</name>
    <dbReference type="NCBI Taxonomy" id="1340428"/>
    <lineage>
        <taxon>Eukaryota</taxon>
        <taxon>Fungi</taxon>
        <taxon>Dikarya</taxon>
        <taxon>Ascomycota</taxon>
        <taxon>Pezizomycotina</taxon>
        <taxon>Dothideomycetes</taxon>
        <taxon>Pleosporomycetidae</taxon>
        <taxon>Pleosporales</taxon>
        <taxon>Sporormiaceae</taxon>
        <taxon>Sporormia</taxon>
    </lineage>
</organism>
<protein>
    <submittedName>
        <fullName evidence="2">Uncharacterized protein</fullName>
    </submittedName>
</protein>
<feature type="compositionally biased region" description="Basic residues" evidence="1">
    <location>
        <begin position="837"/>
        <end position="847"/>
    </location>
</feature>
<evidence type="ECO:0000313" key="3">
    <source>
        <dbReference type="Proteomes" id="UP000799440"/>
    </source>
</evidence>
<feature type="region of interest" description="Disordered" evidence="1">
    <location>
        <begin position="219"/>
        <end position="238"/>
    </location>
</feature>
<dbReference type="EMBL" id="MU006580">
    <property type="protein sequence ID" value="KAF2745817.1"/>
    <property type="molecule type" value="Genomic_DNA"/>
</dbReference>
<evidence type="ECO:0000313" key="2">
    <source>
        <dbReference type="EMBL" id="KAF2745817.1"/>
    </source>
</evidence>
<feature type="region of interest" description="Disordered" evidence="1">
    <location>
        <begin position="918"/>
        <end position="939"/>
    </location>
</feature>
<dbReference type="OrthoDB" id="5420387at2759"/>
<accession>A0A6A6V9H8</accession>
<keyword evidence="3" id="KW-1185">Reference proteome</keyword>
<evidence type="ECO:0000256" key="1">
    <source>
        <dbReference type="SAM" id="MobiDB-lite"/>
    </source>
</evidence>
<sequence length="999" mass="109384">MPLLRKRLKANRDATAPKVEGKKSKRQRFVDFFKQKKNKEHGLDTQKPISQSTSERPHALEKDENDPLPQTQKPTDDRVPTETDENEASEKPMSQKQEEEVQPLNEEQIFAIFSGAPHFGIARREEGAVPIAAFPWDDNLAIKDVSDSPQMIHPAFSASTLRRHLPVLGQPSDQDKQYLAYDVSVIERPSMLSAQGVEPGTVGFVHFLELPISDALATDAQESEPSSGFLESTRNKELMQSKPERLGIRPVDTATIYDRLLELGDLIEVFQDSPERMTMLNNQSSGDLYANLFGKFLTPPAYDDTADDPTGMKVQINTLLKILRLRGVWYDFSLVEWRIRLGQILWSEPLIDSLPATRHDQLWTERDILLLQITLGCELLLRLDAVTSMDPSDVRGDMHVNPDDLGGFLNLKNKKVEWDLILARRFLDNILVMEGPAGDVPVQSSKPRGLLSILSRDGKDEPKSAPPPEIVLLPRHQARQLSGLLCFAERLQWPGLDELIKELASKLGVSPSQDDPTSPYKKFLDPSIASVSVYGTPMATPRSIASGRDSYFGTSGRPALETRNSQSLTVPLTAALLVSAPEVAANTMSIGGWLSRSYLTGLILPGEAICHFLISTLLENDKAAIAALGDSANLYGGFVYADRSWWSKSCIVGRVVACMEGAVECMGWISVPKVPEVLPDGWYSIKSEPLPHEEPYRVAAEEDMVYRDSAFVPGGNATTVKPGDLALPDDSATPPVPSVVLSDWSLTPCSPEPPQNDEAGSVPSAAETHVATLTFASLSRGTPHALPLLHDVQFVTSYPCTAPAKTPGTAPEIVKASPSRSSSKRSTQHNPKDSNKRLSRLSSRRSSHGFEPLFSHPPDSPSITPKRAYSPVPGAPLDEISVSTPMMAHPLHISYKYIMVPVTDVLDPNFSLPLRMAPHGSASSSSSGNEDTAADEVSSDEDKTVVVLDARAAKDLELLARAWCAQKGFHAIVGRCGRTCLACCIREARGLGVRVVIRV</sequence>
<reference evidence="2" key="1">
    <citation type="journal article" date="2020" name="Stud. Mycol.">
        <title>101 Dothideomycetes genomes: a test case for predicting lifestyles and emergence of pathogens.</title>
        <authorList>
            <person name="Haridas S."/>
            <person name="Albert R."/>
            <person name="Binder M."/>
            <person name="Bloem J."/>
            <person name="Labutti K."/>
            <person name="Salamov A."/>
            <person name="Andreopoulos B."/>
            <person name="Baker S."/>
            <person name="Barry K."/>
            <person name="Bills G."/>
            <person name="Bluhm B."/>
            <person name="Cannon C."/>
            <person name="Castanera R."/>
            <person name="Culley D."/>
            <person name="Daum C."/>
            <person name="Ezra D."/>
            <person name="Gonzalez J."/>
            <person name="Henrissat B."/>
            <person name="Kuo A."/>
            <person name="Liang C."/>
            <person name="Lipzen A."/>
            <person name="Lutzoni F."/>
            <person name="Magnuson J."/>
            <person name="Mondo S."/>
            <person name="Nolan M."/>
            <person name="Ohm R."/>
            <person name="Pangilinan J."/>
            <person name="Park H.-J."/>
            <person name="Ramirez L."/>
            <person name="Alfaro M."/>
            <person name="Sun H."/>
            <person name="Tritt A."/>
            <person name="Yoshinaga Y."/>
            <person name="Zwiers L.-H."/>
            <person name="Turgeon B."/>
            <person name="Goodwin S."/>
            <person name="Spatafora J."/>
            <person name="Crous P."/>
            <person name="Grigoriev I."/>
        </authorList>
    </citation>
    <scope>NUCLEOTIDE SEQUENCE</scope>
    <source>
        <strain evidence="2">CBS 119925</strain>
    </source>
</reference>
<gene>
    <name evidence="2" type="ORF">M011DRAFT_426263</name>
</gene>